<evidence type="ECO:0000256" key="8">
    <source>
        <dbReference type="SAM" id="Phobius"/>
    </source>
</evidence>
<dbReference type="GO" id="GO:0015421">
    <property type="term" value="F:ABC-type oligopeptide transporter activity"/>
    <property type="evidence" value="ECO:0007669"/>
    <property type="project" value="TreeGrafter"/>
</dbReference>
<dbReference type="InterPro" id="IPR039421">
    <property type="entry name" value="Type_1_exporter"/>
</dbReference>
<evidence type="ECO:0000256" key="7">
    <source>
        <dbReference type="ARBA" id="ARBA00023136"/>
    </source>
</evidence>
<evidence type="ECO:0000313" key="13">
    <source>
        <dbReference type="Proteomes" id="UP000433575"/>
    </source>
</evidence>
<evidence type="ECO:0000259" key="9">
    <source>
        <dbReference type="PROSITE" id="PS50893"/>
    </source>
</evidence>
<feature type="transmembrane region" description="Helical" evidence="8">
    <location>
        <begin position="64"/>
        <end position="89"/>
    </location>
</feature>
<evidence type="ECO:0000256" key="6">
    <source>
        <dbReference type="ARBA" id="ARBA00022989"/>
    </source>
</evidence>
<feature type="domain" description="ABC transporter" evidence="9">
    <location>
        <begin position="339"/>
        <end position="572"/>
    </location>
</feature>
<reference evidence="13 14" key="1">
    <citation type="journal article" date="2019" name="Nat. Med.">
        <title>A library of human gut bacterial isolates paired with longitudinal multiomics data enables mechanistic microbiome research.</title>
        <authorList>
            <person name="Poyet M."/>
            <person name="Groussin M."/>
            <person name="Gibbons S.M."/>
            <person name="Avila-Pacheco J."/>
            <person name="Jiang X."/>
            <person name="Kearney S.M."/>
            <person name="Perrotta A.R."/>
            <person name="Berdy B."/>
            <person name="Zhao S."/>
            <person name="Lieberman T.D."/>
            <person name="Swanson P.K."/>
            <person name="Smith M."/>
            <person name="Roesemann S."/>
            <person name="Alexander J.E."/>
            <person name="Rich S.A."/>
            <person name="Livny J."/>
            <person name="Vlamakis H."/>
            <person name="Clish C."/>
            <person name="Bullock K."/>
            <person name="Deik A."/>
            <person name="Scott J."/>
            <person name="Pierce K.A."/>
            <person name="Xavier R.J."/>
            <person name="Alm E.J."/>
        </authorList>
    </citation>
    <scope>NUCLEOTIDE SEQUENCE [LARGE SCALE GENOMIC DNA]</scope>
    <source>
        <strain evidence="11 13">BIOML-A4</strain>
        <strain evidence="12 14">BIOML-A5</strain>
    </source>
</reference>
<dbReference type="SUPFAM" id="SSF90123">
    <property type="entry name" value="ABC transporter transmembrane region"/>
    <property type="match status" value="1"/>
</dbReference>
<evidence type="ECO:0000256" key="2">
    <source>
        <dbReference type="ARBA" id="ARBA00022448"/>
    </source>
</evidence>
<comment type="subcellular location">
    <subcellularLocation>
        <location evidence="1">Cell membrane</location>
        <topology evidence="1">Multi-pass membrane protein</topology>
    </subcellularLocation>
</comment>
<proteinExistence type="predicted"/>
<evidence type="ECO:0000313" key="12">
    <source>
        <dbReference type="EMBL" id="MSC34427.1"/>
    </source>
</evidence>
<dbReference type="SUPFAM" id="SSF52540">
    <property type="entry name" value="P-loop containing nucleoside triphosphate hydrolases"/>
    <property type="match status" value="1"/>
</dbReference>
<keyword evidence="2" id="KW-0813">Transport</keyword>
<dbReference type="EMBL" id="WKPI01000034">
    <property type="protein sequence ID" value="MSC34427.1"/>
    <property type="molecule type" value="Genomic_DNA"/>
</dbReference>
<dbReference type="InterPro" id="IPR036640">
    <property type="entry name" value="ABC1_TM_sf"/>
</dbReference>
<feature type="domain" description="ABC transmembrane type-1" evidence="10">
    <location>
        <begin position="22"/>
        <end position="306"/>
    </location>
</feature>
<dbReference type="PROSITE" id="PS50929">
    <property type="entry name" value="ABC_TM1F"/>
    <property type="match status" value="1"/>
</dbReference>
<dbReference type="RefSeq" id="WP_154240053.1">
    <property type="nucleotide sequence ID" value="NZ_CALJPI010000189.1"/>
</dbReference>
<dbReference type="PANTHER" id="PTHR43394">
    <property type="entry name" value="ATP-DEPENDENT PERMEASE MDL1, MITOCHONDRIAL"/>
    <property type="match status" value="1"/>
</dbReference>
<keyword evidence="7 8" id="KW-0472">Membrane</keyword>
<dbReference type="EMBL" id="WKPJ01000032">
    <property type="protein sequence ID" value="MSA90697.1"/>
    <property type="molecule type" value="Genomic_DNA"/>
</dbReference>
<dbReference type="GO" id="GO:0005886">
    <property type="term" value="C:plasma membrane"/>
    <property type="evidence" value="ECO:0007669"/>
    <property type="project" value="UniProtKB-SubCell"/>
</dbReference>
<protein>
    <submittedName>
        <fullName evidence="11">ATP-binding cassette domain-containing protein</fullName>
    </submittedName>
</protein>
<sequence length="577" mass="64028">MKQTDLLRRLLHYVRPYGLLLAGALGFALLQVAMTLSAPVLIGQAVDAMVAAGQVDFMQVGQILFRLVLIFILAAVFQWLMTLCTHACCYRTVRDLRVQCFQQFHALPLATLDGTQQGDFMNTLVNDIDVISDGLLQGFTQLFTGVITIVGTLGFMLSIHPMITLAVVLITPLSLGVASLIASRSSRLFKQQARIKGELSGFAQERIGGQSLVAAYNQQAASEAAFDEINERLNHVGTRVQFISSLTNPCTRFVNNLAYAAVGIIGALTALEGGMSVGQLTSFLSYASQYTKPFNEISGVVTELQASLSSCERVFRLLDLPQEKDQADRGRLQSCRGELKLEHVAFRYHDSKPLIEDFNLTVKPGQKIAIVGPTGCGKTTLINLLMRFYEIRSGSIWLDDWDIRTLSRSELRRNFGMVLQDSWIFCGTIRENIAYGNPDAPLEAVEEAARKAHLDYFIRQLPQGYDTLLDETVSLSQGQKQLLCIARVLVSDPKILILDEATSSIDTRTELLVQSAFDQMMKDRTSFVVAHRLSTIEQADQILVMNQGQIVEQGTHRELLNYNGFYAQLYNSQFAGE</sequence>
<dbReference type="PROSITE" id="PS00211">
    <property type="entry name" value="ABC_TRANSPORTER_1"/>
    <property type="match status" value="1"/>
</dbReference>
<dbReference type="SMART" id="SM00382">
    <property type="entry name" value="AAA"/>
    <property type="match status" value="1"/>
</dbReference>
<feature type="transmembrane region" description="Helical" evidence="8">
    <location>
        <begin position="139"/>
        <end position="157"/>
    </location>
</feature>
<keyword evidence="5 11" id="KW-0067">ATP-binding</keyword>
<organism evidence="11 13">
    <name type="scientific">Holdemania massiliensis</name>
    <dbReference type="NCBI Taxonomy" id="1468449"/>
    <lineage>
        <taxon>Bacteria</taxon>
        <taxon>Bacillati</taxon>
        <taxon>Bacillota</taxon>
        <taxon>Erysipelotrichia</taxon>
        <taxon>Erysipelotrichales</taxon>
        <taxon>Erysipelotrichaceae</taxon>
        <taxon>Holdemania</taxon>
    </lineage>
</organism>
<dbReference type="Pfam" id="PF00664">
    <property type="entry name" value="ABC_membrane"/>
    <property type="match status" value="1"/>
</dbReference>
<evidence type="ECO:0000259" key="10">
    <source>
        <dbReference type="PROSITE" id="PS50929"/>
    </source>
</evidence>
<dbReference type="InterPro" id="IPR003593">
    <property type="entry name" value="AAA+_ATPase"/>
</dbReference>
<keyword evidence="6 8" id="KW-1133">Transmembrane helix</keyword>
<evidence type="ECO:0000256" key="5">
    <source>
        <dbReference type="ARBA" id="ARBA00022840"/>
    </source>
</evidence>
<comment type="caution">
    <text evidence="11">The sequence shown here is derived from an EMBL/GenBank/DDBJ whole genome shotgun (WGS) entry which is preliminary data.</text>
</comment>
<dbReference type="CDD" id="cd18547">
    <property type="entry name" value="ABC_6TM_Tm288_like"/>
    <property type="match status" value="1"/>
</dbReference>
<keyword evidence="4" id="KW-0547">Nucleotide-binding</keyword>
<accession>A0A6N7SA25</accession>
<dbReference type="InterPro" id="IPR027417">
    <property type="entry name" value="P-loop_NTPase"/>
</dbReference>
<keyword evidence="14" id="KW-1185">Reference proteome</keyword>
<evidence type="ECO:0000256" key="1">
    <source>
        <dbReference type="ARBA" id="ARBA00004651"/>
    </source>
</evidence>
<dbReference type="GO" id="GO:0005524">
    <property type="term" value="F:ATP binding"/>
    <property type="evidence" value="ECO:0007669"/>
    <property type="project" value="UniProtKB-KW"/>
</dbReference>
<feature type="transmembrane region" description="Helical" evidence="8">
    <location>
        <begin position="163"/>
        <end position="182"/>
    </location>
</feature>
<dbReference type="InterPro" id="IPR011527">
    <property type="entry name" value="ABC1_TM_dom"/>
</dbReference>
<dbReference type="CDD" id="cd03254">
    <property type="entry name" value="ABCC_Glucan_exporter_like"/>
    <property type="match status" value="1"/>
</dbReference>
<dbReference type="AlphaFoldDB" id="A0A6N7SA25"/>
<dbReference type="Proteomes" id="UP000480929">
    <property type="component" value="Unassembled WGS sequence"/>
</dbReference>
<dbReference type="Pfam" id="PF00005">
    <property type="entry name" value="ABC_tran"/>
    <property type="match status" value="1"/>
</dbReference>
<evidence type="ECO:0000256" key="3">
    <source>
        <dbReference type="ARBA" id="ARBA00022692"/>
    </source>
</evidence>
<evidence type="ECO:0000313" key="14">
    <source>
        <dbReference type="Proteomes" id="UP000480929"/>
    </source>
</evidence>
<dbReference type="Gene3D" id="3.40.50.300">
    <property type="entry name" value="P-loop containing nucleotide triphosphate hydrolases"/>
    <property type="match status" value="1"/>
</dbReference>
<dbReference type="PANTHER" id="PTHR43394:SF1">
    <property type="entry name" value="ATP-BINDING CASSETTE SUB-FAMILY B MEMBER 10, MITOCHONDRIAL"/>
    <property type="match status" value="1"/>
</dbReference>
<evidence type="ECO:0000256" key="4">
    <source>
        <dbReference type="ARBA" id="ARBA00022741"/>
    </source>
</evidence>
<dbReference type="FunFam" id="3.40.50.300:FF:000287">
    <property type="entry name" value="Multidrug ABC transporter ATP-binding protein"/>
    <property type="match status" value="1"/>
</dbReference>
<dbReference type="InterPro" id="IPR017871">
    <property type="entry name" value="ABC_transporter-like_CS"/>
</dbReference>
<evidence type="ECO:0000313" key="11">
    <source>
        <dbReference type="EMBL" id="MSA90697.1"/>
    </source>
</evidence>
<name>A0A6N7SA25_9FIRM</name>
<gene>
    <name evidence="12" type="ORF">GKD88_14975</name>
    <name evidence="11" type="ORF">GKE08_15305</name>
</gene>
<dbReference type="PROSITE" id="PS50893">
    <property type="entry name" value="ABC_TRANSPORTER_2"/>
    <property type="match status" value="1"/>
</dbReference>
<dbReference type="InterPro" id="IPR003439">
    <property type="entry name" value="ABC_transporter-like_ATP-bd"/>
</dbReference>
<dbReference type="Proteomes" id="UP000433575">
    <property type="component" value="Unassembled WGS sequence"/>
</dbReference>
<dbReference type="Gene3D" id="1.20.1560.10">
    <property type="entry name" value="ABC transporter type 1, transmembrane domain"/>
    <property type="match status" value="1"/>
</dbReference>
<keyword evidence="3 8" id="KW-0812">Transmembrane</keyword>
<dbReference type="GO" id="GO:0016887">
    <property type="term" value="F:ATP hydrolysis activity"/>
    <property type="evidence" value="ECO:0007669"/>
    <property type="project" value="InterPro"/>
</dbReference>
<dbReference type="OrthoDB" id="9770415at2"/>